<sequence length="62" mass="6924">VITLSFPELLDRFGASVPYAMYAAFALLSFVFVLTKVPETKGVELEDMEGLQVERRSRRASA</sequence>
<dbReference type="SUPFAM" id="SSF103473">
    <property type="entry name" value="MFS general substrate transporter"/>
    <property type="match status" value="1"/>
</dbReference>
<dbReference type="InterPro" id="IPR005828">
    <property type="entry name" value="MFS_sugar_transport-like"/>
</dbReference>
<dbReference type="Pfam" id="PF00083">
    <property type="entry name" value="Sugar_tr"/>
    <property type="match status" value="1"/>
</dbReference>
<dbReference type="GO" id="GO:0022857">
    <property type="term" value="F:transmembrane transporter activity"/>
    <property type="evidence" value="ECO:0007669"/>
    <property type="project" value="InterPro"/>
</dbReference>
<dbReference type="EMBL" id="JAAGLU010000764">
    <property type="protein sequence ID" value="NEC93372.1"/>
    <property type="molecule type" value="Genomic_DNA"/>
</dbReference>
<comment type="subcellular location">
    <subcellularLocation>
        <location evidence="1">Membrane</location>
    </subcellularLocation>
</comment>
<dbReference type="Gene3D" id="1.20.1250.20">
    <property type="entry name" value="MFS general substrate transporter like domains"/>
    <property type="match status" value="1"/>
</dbReference>
<keyword evidence="3 5" id="KW-1133">Transmembrane helix</keyword>
<proteinExistence type="predicted"/>
<organism evidence="6">
    <name type="scientific">Streptomyces sp. SID12501</name>
    <dbReference type="NCBI Taxonomy" id="2706042"/>
    <lineage>
        <taxon>Bacteria</taxon>
        <taxon>Bacillati</taxon>
        <taxon>Actinomycetota</taxon>
        <taxon>Actinomycetes</taxon>
        <taxon>Kitasatosporales</taxon>
        <taxon>Streptomycetaceae</taxon>
        <taxon>Streptomyces</taxon>
    </lineage>
</organism>
<evidence type="ECO:0000256" key="2">
    <source>
        <dbReference type="ARBA" id="ARBA00022692"/>
    </source>
</evidence>
<keyword evidence="4 5" id="KW-0472">Membrane</keyword>
<name>A0A6B3CAL3_9ACTN</name>
<gene>
    <name evidence="6" type="ORF">G3I71_48355</name>
</gene>
<protein>
    <submittedName>
        <fullName evidence="6">Sugar porter family MFS transporter</fullName>
    </submittedName>
</protein>
<feature type="non-terminal residue" evidence="6">
    <location>
        <position position="1"/>
    </location>
</feature>
<dbReference type="InterPro" id="IPR036259">
    <property type="entry name" value="MFS_trans_sf"/>
</dbReference>
<evidence type="ECO:0000313" key="6">
    <source>
        <dbReference type="EMBL" id="NEC93372.1"/>
    </source>
</evidence>
<evidence type="ECO:0000256" key="3">
    <source>
        <dbReference type="ARBA" id="ARBA00022989"/>
    </source>
</evidence>
<accession>A0A6B3CAL3</accession>
<comment type="caution">
    <text evidence="6">The sequence shown here is derived from an EMBL/GenBank/DDBJ whole genome shotgun (WGS) entry which is preliminary data.</text>
</comment>
<reference evidence="6" key="1">
    <citation type="submission" date="2020-01" db="EMBL/GenBank/DDBJ databases">
        <title>Insect and environment-associated Actinomycetes.</title>
        <authorList>
            <person name="Currrie C."/>
            <person name="Chevrette M."/>
            <person name="Carlson C."/>
            <person name="Stubbendieck R."/>
            <person name="Wendt-Pienkowski E."/>
        </authorList>
    </citation>
    <scope>NUCLEOTIDE SEQUENCE</scope>
    <source>
        <strain evidence="6">SID12501</strain>
    </source>
</reference>
<dbReference type="GO" id="GO:0016020">
    <property type="term" value="C:membrane"/>
    <property type="evidence" value="ECO:0007669"/>
    <property type="project" value="UniProtKB-SubCell"/>
</dbReference>
<evidence type="ECO:0000256" key="5">
    <source>
        <dbReference type="SAM" id="Phobius"/>
    </source>
</evidence>
<feature type="transmembrane region" description="Helical" evidence="5">
    <location>
        <begin position="16"/>
        <end position="35"/>
    </location>
</feature>
<evidence type="ECO:0000256" key="4">
    <source>
        <dbReference type="ARBA" id="ARBA00023136"/>
    </source>
</evidence>
<evidence type="ECO:0000256" key="1">
    <source>
        <dbReference type="ARBA" id="ARBA00004370"/>
    </source>
</evidence>
<dbReference type="AlphaFoldDB" id="A0A6B3CAL3"/>
<keyword evidence="2 5" id="KW-0812">Transmembrane</keyword>
<dbReference type="RefSeq" id="WP_164325339.1">
    <property type="nucleotide sequence ID" value="NZ_JAAGLU010000764.1"/>
</dbReference>